<dbReference type="PANTHER" id="PTHR10039">
    <property type="entry name" value="AMELOGENIN"/>
    <property type="match status" value="1"/>
</dbReference>
<keyword evidence="1" id="KW-0677">Repeat</keyword>
<dbReference type="Proteomes" id="UP000292957">
    <property type="component" value="Unassembled WGS sequence"/>
</dbReference>
<evidence type="ECO:0000313" key="3">
    <source>
        <dbReference type="EMBL" id="TBU24478.1"/>
    </source>
</evidence>
<dbReference type="InterPro" id="IPR027417">
    <property type="entry name" value="P-loop_NTPase"/>
</dbReference>
<dbReference type="Gene3D" id="3.40.50.300">
    <property type="entry name" value="P-loop containing nucleotide triphosphate hydrolases"/>
    <property type="match status" value="1"/>
</dbReference>
<evidence type="ECO:0000259" key="2">
    <source>
        <dbReference type="Pfam" id="PF24883"/>
    </source>
</evidence>
<reference evidence="3" key="1">
    <citation type="submission" date="2019-01" db="EMBL/GenBank/DDBJ databases">
        <title>Draft genome sequences of three monokaryotic isolates of the white-rot basidiomycete fungus Dichomitus squalens.</title>
        <authorList>
            <consortium name="DOE Joint Genome Institute"/>
            <person name="Lopez S.C."/>
            <person name="Andreopoulos B."/>
            <person name="Pangilinan J."/>
            <person name="Lipzen A."/>
            <person name="Riley R."/>
            <person name="Ahrendt S."/>
            <person name="Ng V."/>
            <person name="Barry K."/>
            <person name="Daum C."/>
            <person name="Grigoriev I.V."/>
            <person name="Hilden K.S."/>
            <person name="Makela M.R."/>
            <person name="de Vries R.P."/>
        </authorList>
    </citation>
    <scope>NUCLEOTIDE SEQUENCE [LARGE SCALE GENOMIC DNA]</scope>
    <source>
        <strain evidence="3">OM18370.1</strain>
    </source>
</reference>
<protein>
    <recommendedName>
        <fullName evidence="2">Nephrocystin 3-like N-terminal domain-containing protein</fullName>
    </recommendedName>
</protein>
<dbReference type="PANTHER" id="PTHR10039:SF17">
    <property type="entry name" value="FUNGAL STAND N-TERMINAL GOODBYE DOMAIN-CONTAINING PROTEIN-RELATED"/>
    <property type="match status" value="1"/>
</dbReference>
<dbReference type="OrthoDB" id="2804066at2759"/>
<evidence type="ECO:0000256" key="1">
    <source>
        <dbReference type="ARBA" id="ARBA00022737"/>
    </source>
</evidence>
<sequence>VRDFTEAFVDLRRSFTEAGVLETEIRVANLADSSKIDNLTHVRGAGLDSGRACLEGTRVKTLSALRDWINNPKLDAPRVLFLLGGAGTGKSSIAHSIGVHSRDRRRLGSFFSFNRTFQAERPPKYVFSTIAHDLANWNPIFRHALADVLHEQGDLVGSVDIAKQWVGLVIEPLKKVGLVGPVVVVIDAFDESSSADAPGRLLLLKYLTEGSKELPPNIRILVTSRFDPDINAAVYHDDDDHPHISHMVLDDNKEEAKPDIARYLRHQLAPGSAKPKGGLEDVDFELLADKAEGLFQWAATACRAILEKPSGRTLKERFYSRLGPMLQGGPSSLDDLYRGILERLFDSRDEALIKRFHSVIAQILCASSPLSVESLDEMHCLATGAEEDEASLILGDMGSLLSGVYDKTTPIRPHHTSFRDFLTDRDRSLKWFVDPAAGHPVMALGCFRVMNKRLSFNICRLNTCYVLNRDIPDLEFCLTAFVPQSVSYASCNWKDHLASIHPSDLQQELTRFLGEKLLFWFELLSLLKCVNRAAPSLEAALNGYGVSLIVVIDSFVSDSDSRLS</sequence>
<proteinExistence type="predicted"/>
<dbReference type="AlphaFoldDB" id="A0A4Q9MDJ4"/>
<feature type="non-terminal residue" evidence="3">
    <location>
        <position position="1"/>
    </location>
</feature>
<accession>A0A4Q9MDJ4</accession>
<dbReference type="Pfam" id="PF24883">
    <property type="entry name" value="NPHP3_N"/>
    <property type="match status" value="1"/>
</dbReference>
<gene>
    <name evidence="3" type="ORF">BD311DRAFT_671782</name>
</gene>
<feature type="domain" description="Nephrocystin 3-like N-terminal" evidence="2">
    <location>
        <begin position="64"/>
        <end position="225"/>
    </location>
</feature>
<dbReference type="SUPFAM" id="SSF52540">
    <property type="entry name" value="P-loop containing nucleoside triphosphate hydrolases"/>
    <property type="match status" value="1"/>
</dbReference>
<dbReference type="InterPro" id="IPR056884">
    <property type="entry name" value="NPHP3-like_N"/>
</dbReference>
<organism evidence="3">
    <name type="scientific">Dichomitus squalens</name>
    <dbReference type="NCBI Taxonomy" id="114155"/>
    <lineage>
        <taxon>Eukaryota</taxon>
        <taxon>Fungi</taxon>
        <taxon>Dikarya</taxon>
        <taxon>Basidiomycota</taxon>
        <taxon>Agaricomycotina</taxon>
        <taxon>Agaricomycetes</taxon>
        <taxon>Polyporales</taxon>
        <taxon>Polyporaceae</taxon>
        <taxon>Dichomitus</taxon>
    </lineage>
</organism>
<dbReference type="EMBL" id="ML143479">
    <property type="protein sequence ID" value="TBU24478.1"/>
    <property type="molecule type" value="Genomic_DNA"/>
</dbReference>
<name>A0A4Q9MDJ4_9APHY</name>